<accession>A0ABD1LF43</accession>
<dbReference type="Proteomes" id="UP001603857">
    <property type="component" value="Unassembled WGS sequence"/>
</dbReference>
<dbReference type="EMBL" id="JBGMDY010000009">
    <property type="protein sequence ID" value="KAL2322058.1"/>
    <property type="molecule type" value="Genomic_DNA"/>
</dbReference>
<comment type="caution">
    <text evidence="3">The sequence shown here is derived from an EMBL/GenBank/DDBJ whole genome shotgun (WGS) entry which is preliminary data.</text>
</comment>
<evidence type="ECO:0000256" key="1">
    <source>
        <dbReference type="SAM" id="MobiDB-lite"/>
    </source>
</evidence>
<keyword evidence="2" id="KW-1133">Transmembrane helix</keyword>
<feature type="region of interest" description="Disordered" evidence="1">
    <location>
        <begin position="166"/>
        <end position="189"/>
    </location>
</feature>
<evidence type="ECO:0000313" key="3">
    <source>
        <dbReference type="EMBL" id="KAL2322058.1"/>
    </source>
</evidence>
<evidence type="ECO:0000313" key="4">
    <source>
        <dbReference type="Proteomes" id="UP001603857"/>
    </source>
</evidence>
<sequence length="245" mass="27406">MSNENFEAMRAKAKECEDLVEKKEAIVMVELQQIYARKNEVDKKVETNLKAIEETKATIETTLWSVEMADSTKAAIEIELMRHGFGFIDRGCYKKRVLFEYKAVNMKMSYLGMVVLLLAVLTIFSSSPVHATGDLSPPPGEAQPQPRLVRIPTVALPPLCRHHFCSPPPHKPSDPSPDRPPNIPDAHVPPSRPLRSSYFSHLHEFCSPYIPDVLIAPASSYSTTLVGASRSRIKESLTLLKNHCN</sequence>
<gene>
    <name evidence="3" type="ORF">Fmac_026437</name>
</gene>
<evidence type="ECO:0000256" key="2">
    <source>
        <dbReference type="SAM" id="Phobius"/>
    </source>
</evidence>
<reference evidence="3 4" key="1">
    <citation type="submission" date="2024-08" db="EMBL/GenBank/DDBJ databases">
        <title>Insights into the chromosomal genome structure of Flemingia macrophylla.</title>
        <authorList>
            <person name="Ding Y."/>
            <person name="Zhao Y."/>
            <person name="Bi W."/>
            <person name="Wu M."/>
            <person name="Zhao G."/>
            <person name="Gong Y."/>
            <person name="Li W."/>
            <person name="Zhang P."/>
        </authorList>
    </citation>
    <scope>NUCLEOTIDE SEQUENCE [LARGE SCALE GENOMIC DNA]</scope>
    <source>
        <strain evidence="3">DYQJB</strain>
        <tissue evidence="3">Leaf</tissue>
    </source>
</reference>
<keyword evidence="2" id="KW-0812">Transmembrane</keyword>
<keyword evidence="2" id="KW-0472">Membrane</keyword>
<protein>
    <submittedName>
        <fullName evidence="3">Uncharacterized protein</fullName>
    </submittedName>
</protein>
<keyword evidence="4" id="KW-1185">Reference proteome</keyword>
<feature type="transmembrane region" description="Helical" evidence="2">
    <location>
        <begin position="110"/>
        <end position="129"/>
    </location>
</feature>
<proteinExistence type="predicted"/>
<dbReference type="AlphaFoldDB" id="A0ABD1LF43"/>
<name>A0ABD1LF43_9FABA</name>
<organism evidence="3 4">
    <name type="scientific">Flemingia macrophylla</name>
    <dbReference type="NCBI Taxonomy" id="520843"/>
    <lineage>
        <taxon>Eukaryota</taxon>
        <taxon>Viridiplantae</taxon>
        <taxon>Streptophyta</taxon>
        <taxon>Embryophyta</taxon>
        <taxon>Tracheophyta</taxon>
        <taxon>Spermatophyta</taxon>
        <taxon>Magnoliopsida</taxon>
        <taxon>eudicotyledons</taxon>
        <taxon>Gunneridae</taxon>
        <taxon>Pentapetalae</taxon>
        <taxon>rosids</taxon>
        <taxon>fabids</taxon>
        <taxon>Fabales</taxon>
        <taxon>Fabaceae</taxon>
        <taxon>Papilionoideae</taxon>
        <taxon>50 kb inversion clade</taxon>
        <taxon>NPAAA clade</taxon>
        <taxon>indigoferoid/millettioid clade</taxon>
        <taxon>Phaseoleae</taxon>
        <taxon>Flemingia</taxon>
    </lineage>
</organism>